<sequence length="216" mass="23162">MSVKGPELLNMYVGQSEENVRQVFSRARAASPCVIFFDELDSLAPNRGRSGDSGGVMDRIVSALLAELDGVASIADVFVLAATNRPDLIDPALLRPGRFEKLVFLGVCDDRAGQIKILKAVTSKIPLDSSVSLEQIADLLPLTLTGADLYALCTDALYAALHRTTGQIVAGVVQEEAASIVVEEEDFHIAAENLVPSVTPGELAHYRALNTSTQRR</sequence>
<dbReference type="SUPFAM" id="SSF52540">
    <property type="entry name" value="P-loop containing nucleoside triphosphate hydrolases"/>
    <property type="match status" value="1"/>
</dbReference>
<dbReference type="Gene3D" id="1.10.8.60">
    <property type="match status" value="1"/>
</dbReference>
<dbReference type="GO" id="GO:0016558">
    <property type="term" value="P:protein import into peroxisome matrix"/>
    <property type="evidence" value="ECO:0007669"/>
    <property type="project" value="TreeGrafter"/>
</dbReference>
<comment type="similarity">
    <text evidence="1">Belongs to the AAA ATPase family.</text>
</comment>
<keyword evidence="1" id="KW-0547">Nucleotide-binding</keyword>
<proteinExistence type="inferred from homology"/>
<name>A0A8J5JP95_HOMAM</name>
<gene>
    <name evidence="3" type="primary">Pex6-L2</name>
    <name evidence="3" type="ORF">Hamer_G010747</name>
</gene>
<dbReference type="PANTHER" id="PTHR23077">
    <property type="entry name" value="AAA-FAMILY ATPASE"/>
    <property type="match status" value="1"/>
</dbReference>
<dbReference type="PANTHER" id="PTHR23077:SF9">
    <property type="entry name" value="PEROXISOMAL ATPASE PEX6"/>
    <property type="match status" value="1"/>
</dbReference>
<dbReference type="PROSITE" id="PS00674">
    <property type="entry name" value="AAA"/>
    <property type="match status" value="1"/>
</dbReference>
<dbReference type="Proteomes" id="UP000747542">
    <property type="component" value="Unassembled WGS sequence"/>
</dbReference>
<dbReference type="InterPro" id="IPR003959">
    <property type="entry name" value="ATPase_AAA_core"/>
</dbReference>
<evidence type="ECO:0000259" key="2">
    <source>
        <dbReference type="Pfam" id="PF00004"/>
    </source>
</evidence>
<accession>A0A8J5JP95</accession>
<dbReference type="GO" id="GO:0005778">
    <property type="term" value="C:peroxisomal membrane"/>
    <property type="evidence" value="ECO:0007669"/>
    <property type="project" value="TreeGrafter"/>
</dbReference>
<feature type="domain" description="ATPase AAA-type core" evidence="2">
    <location>
        <begin position="2"/>
        <end position="106"/>
    </location>
</feature>
<dbReference type="GO" id="GO:0016887">
    <property type="term" value="F:ATP hydrolysis activity"/>
    <property type="evidence" value="ECO:0007669"/>
    <property type="project" value="InterPro"/>
</dbReference>
<dbReference type="EMBL" id="JAHLQT010028013">
    <property type="protein sequence ID" value="KAG7162092.1"/>
    <property type="molecule type" value="Genomic_DNA"/>
</dbReference>
<organism evidence="3 4">
    <name type="scientific">Homarus americanus</name>
    <name type="common">American lobster</name>
    <dbReference type="NCBI Taxonomy" id="6706"/>
    <lineage>
        <taxon>Eukaryota</taxon>
        <taxon>Metazoa</taxon>
        <taxon>Ecdysozoa</taxon>
        <taxon>Arthropoda</taxon>
        <taxon>Crustacea</taxon>
        <taxon>Multicrustacea</taxon>
        <taxon>Malacostraca</taxon>
        <taxon>Eumalacostraca</taxon>
        <taxon>Eucarida</taxon>
        <taxon>Decapoda</taxon>
        <taxon>Pleocyemata</taxon>
        <taxon>Astacidea</taxon>
        <taxon>Nephropoidea</taxon>
        <taxon>Nephropidae</taxon>
        <taxon>Homarus</taxon>
    </lineage>
</organism>
<evidence type="ECO:0000256" key="1">
    <source>
        <dbReference type="RuleBase" id="RU003651"/>
    </source>
</evidence>
<reference evidence="3" key="1">
    <citation type="journal article" date="2021" name="Sci. Adv.">
        <title>The American lobster genome reveals insights on longevity, neural, and immune adaptations.</title>
        <authorList>
            <person name="Polinski J.M."/>
            <person name="Zimin A.V."/>
            <person name="Clark K.F."/>
            <person name="Kohn A.B."/>
            <person name="Sadowski N."/>
            <person name="Timp W."/>
            <person name="Ptitsyn A."/>
            <person name="Khanna P."/>
            <person name="Romanova D.Y."/>
            <person name="Williams P."/>
            <person name="Greenwood S.J."/>
            <person name="Moroz L.L."/>
            <person name="Walt D.R."/>
            <person name="Bodnar A.G."/>
        </authorList>
    </citation>
    <scope>NUCLEOTIDE SEQUENCE</scope>
    <source>
        <strain evidence="3">GMGI-L3</strain>
    </source>
</reference>
<comment type="caution">
    <text evidence="3">The sequence shown here is derived from an EMBL/GenBank/DDBJ whole genome shotgun (WGS) entry which is preliminary data.</text>
</comment>
<dbReference type="InterPro" id="IPR050168">
    <property type="entry name" value="AAA_ATPase_domain"/>
</dbReference>
<dbReference type="Pfam" id="PF00004">
    <property type="entry name" value="AAA"/>
    <property type="match status" value="1"/>
</dbReference>
<keyword evidence="1" id="KW-0067">ATP-binding</keyword>
<evidence type="ECO:0000313" key="3">
    <source>
        <dbReference type="EMBL" id="KAG7162092.1"/>
    </source>
</evidence>
<evidence type="ECO:0000313" key="4">
    <source>
        <dbReference type="Proteomes" id="UP000747542"/>
    </source>
</evidence>
<dbReference type="AlphaFoldDB" id="A0A8J5JP95"/>
<dbReference type="InterPro" id="IPR027417">
    <property type="entry name" value="P-loop_NTPase"/>
</dbReference>
<protein>
    <submittedName>
        <fullName evidence="3">Peroxisome assembly factor 2-like 2</fullName>
    </submittedName>
</protein>
<dbReference type="GO" id="GO:0005829">
    <property type="term" value="C:cytosol"/>
    <property type="evidence" value="ECO:0007669"/>
    <property type="project" value="TreeGrafter"/>
</dbReference>
<dbReference type="Gene3D" id="3.40.50.300">
    <property type="entry name" value="P-loop containing nucleotide triphosphate hydrolases"/>
    <property type="match status" value="1"/>
</dbReference>
<dbReference type="GO" id="GO:0005524">
    <property type="term" value="F:ATP binding"/>
    <property type="evidence" value="ECO:0007669"/>
    <property type="project" value="UniProtKB-KW"/>
</dbReference>
<keyword evidence="4" id="KW-1185">Reference proteome</keyword>
<dbReference type="InterPro" id="IPR003960">
    <property type="entry name" value="ATPase_AAA_CS"/>
</dbReference>